<dbReference type="Pfam" id="PF03698">
    <property type="entry name" value="UPF0180"/>
    <property type="match status" value="1"/>
</dbReference>
<gene>
    <name evidence="1" type="ORF">BG258_08755</name>
</gene>
<dbReference type="AlphaFoldDB" id="A0A1E4R686"/>
<reference evidence="1 2" key="1">
    <citation type="submission" date="2016-09" db="EMBL/GenBank/DDBJ databases">
        <title>Draft genome sequence of the soil isolate, Lysinibacillus fusiformis M5, a potential hypoxanthine producer.</title>
        <authorList>
            <person name="Gallegos-Monterrosa R."/>
            <person name="Maroti G."/>
            <person name="Balint B."/>
            <person name="Kovacs A.T."/>
        </authorList>
    </citation>
    <scope>NUCLEOTIDE SEQUENCE [LARGE SCALE GENOMIC DNA]</scope>
    <source>
        <strain evidence="1 2">M5</strain>
    </source>
</reference>
<dbReference type="OrthoDB" id="1708042at2"/>
<name>A0A1E4R686_9BACI</name>
<evidence type="ECO:0000313" key="1">
    <source>
        <dbReference type="EMBL" id="ODV55986.1"/>
    </source>
</evidence>
<proteinExistence type="predicted"/>
<dbReference type="NCBIfam" id="NF002845">
    <property type="entry name" value="PRK03094.1"/>
    <property type="match status" value="1"/>
</dbReference>
<organism evidence="1 2">
    <name type="scientific">Lysinibacillus fusiformis</name>
    <dbReference type="NCBI Taxonomy" id="28031"/>
    <lineage>
        <taxon>Bacteria</taxon>
        <taxon>Bacillati</taxon>
        <taxon>Bacillota</taxon>
        <taxon>Bacilli</taxon>
        <taxon>Bacillales</taxon>
        <taxon>Bacillaceae</taxon>
        <taxon>Lysinibacillus</taxon>
    </lineage>
</organism>
<dbReference type="RefSeq" id="WP_069481011.1">
    <property type="nucleotide sequence ID" value="NZ_KV766182.1"/>
</dbReference>
<evidence type="ECO:0000313" key="2">
    <source>
        <dbReference type="Proteomes" id="UP000094784"/>
    </source>
</evidence>
<accession>A0A1E4R686</accession>
<comment type="caution">
    <text evidence="1">The sequence shown here is derived from an EMBL/GenBank/DDBJ whole genome shotgun (WGS) entry which is preliminary data.</text>
</comment>
<dbReference type="EMBL" id="MECQ01000001">
    <property type="protein sequence ID" value="ODV55986.1"/>
    <property type="molecule type" value="Genomic_DNA"/>
</dbReference>
<dbReference type="Proteomes" id="UP000094784">
    <property type="component" value="Unassembled WGS sequence"/>
</dbReference>
<protein>
    <submittedName>
        <fullName evidence="1">Uncharacterized protein</fullName>
    </submittedName>
</protein>
<dbReference type="InterPro" id="IPR005370">
    <property type="entry name" value="UPF0180"/>
</dbReference>
<sequence>MSRIIGVEESLSNIEEALKAEGYEVIQLRNEEDAKKCDACIITGQDRDVMGISDPVIEGPVIDANGLTANDVVQRVEKYFH</sequence>